<dbReference type="STRING" id="389348.PNK_0820"/>
<dbReference type="RefSeq" id="WP_059060460.1">
    <property type="nucleotide sequence ID" value="NZ_LN879502.1"/>
</dbReference>
<dbReference type="KEGG" id="pnl:PNK_0820"/>
<dbReference type="Pfam" id="PF13279">
    <property type="entry name" value="4HBT_2"/>
    <property type="match status" value="1"/>
</dbReference>
<dbReference type="Proteomes" id="UP000069902">
    <property type="component" value="Chromosome cPNK"/>
</dbReference>
<keyword evidence="2" id="KW-1185">Reference proteome</keyword>
<dbReference type="Gene3D" id="3.10.129.10">
    <property type="entry name" value="Hotdog Thioesterase"/>
    <property type="match status" value="1"/>
</dbReference>
<proteinExistence type="predicted"/>
<evidence type="ECO:0000313" key="2">
    <source>
        <dbReference type="Proteomes" id="UP000069902"/>
    </source>
</evidence>
<dbReference type="PATRIC" id="fig|389348.3.peg.899"/>
<name>A0A0U5JBG8_9BACT</name>
<protein>
    <submittedName>
        <fullName evidence="1">Thioesterase</fullName>
    </submittedName>
</protein>
<dbReference type="InterPro" id="IPR029069">
    <property type="entry name" value="HotDog_dom_sf"/>
</dbReference>
<dbReference type="SUPFAM" id="SSF54637">
    <property type="entry name" value="Thioesterase/thiol ester dehydrase-isomerase"/>
    <property type="match status" value="1"/>
</dbReference>
<sequence>MSQAFQQDVFIPFHYVDAAGIAFFGHAFTLAHQTFEAFVVEALHCPWQHWFHHPERIVPIKNTQASYFAPLLAGQACQIRLRIEELRTSSFCTHYDFFQNERHCCTVKMVHVFCDRLKQQKIPIPSELLTTLKTILHE</sequence>
<evidence type="ECO:0000313" key="1">
    <source>
        <dbReference type="EMBL" id="CUI16445.1"/>
    </source>
</evidence>
<accession>A0A0U5JBG8</accession>
<gene>
    <name evidence="1" type="ORF">PNK_0820</name>
</gene>
<reference evidence="2" key="1">
    <citation type="submission" date="2015-09" db="EMBL/GenBank/DDBJ databases">
        <authorList>
            <person name="Bertelli C."/>
        </authorList>
    </citation>
    <scope>NUCLEOTIDE SEQUENCE [LARGE SCALE GENOMIC DNA]</scope>
    <source>
        <strain evidence="2">KNic</strain>
    </source>
</reference>
<dbReference type="InParanoid" id="A0A0U5JBG8"/>
<dbReference type="EMBL" id="LN879502">
    <property type="protein sequence ID" value="CUI16445.1"/>
    <property type="molecule type" value="Genomic_DNA"/>
</dbReference>
<dbReference type="CDD" id="cd00586">
    <property type="entry name" value="4HBT"/>
    <property type="match status" value="1"/>
</dbReference>
<dbReference type="AlphaFoldDB" id="A0A0U5JBG8"/>
<organism evidence="1 2">
    <name type="scientific">Candidatus Protochlamydia naegleriophila</name>
    <dbReference type="NCBI Taxonomy" id="389348"/>
    <lineage>
        <taxon>Bacteria</taxon>
        <taxon>Pseudomonadati</taxon>
        <taxon>Chlamydiota</taxon>
        <taxon>Chlamydiia</taxon>
        <taxon>Parachlamydiales</taxon>
        <taxon>Parachlamydiaceae</taxon>
        <taxon>Candidatus Protochlamydia</taxon>
    </lineage>
</organism>